<comment type="caution">
    <text evidence="1">The sequence shown here is derived from an EMBL/GenBank/DDBJ whole genome shotgun (WGS) entry which is preliminary data.</text>
</comment>
<proteinExistence type="predicted"/>
<sequence length="165" mass="19320">MELLITTLLSWIEMHTNYRTHELPHPEVVVLSHKELTEEYYRNADGVAPESDVDMRLKALYAFEDGAYGTIYILDPQSVTNARHYDNPLDNPNFKEVLLHELVHHVQWHSKAVKQWQCSNQGELEAYLLGAMYLNQHDTHDTMTKRIFWANRYSWCQGNAANTPY</sequence>
<dbReference type="AlphaFoldDB" id="A0A2S9V597"/>
<dbReference type="OrthoDB" id="9775358at2"/>
<gene>
    <name evidence="1" type="ORF">C6Y40_21100</name>
</gene>
<protein>
    <submittedName>
        <fullName evidence="1">Uncharacterized protein</fullName>
    </submittedName>
</protein>
<organism evidence="1 2">
    <name type="scientific">Alteromonas alba</name>
    <dbReference type="NCBI Taxonomy" id="2079529"/>
    <lineage>
        <taxon>Bacteria</taxon>
        <taxon>Pseudomonadati</taxon>
        <taxon>Pseudomonadota</taxon>
        <taxon>Gammaproteobacteria</taxon>
        <taxon>Alteromonadales</taxon>
        <taxon>Alteromonadaceae</taxon>
        <taxon>Alteromonas/Salinimonas group</taxon>
        <taxon>Alteromonas</taxon>
    </lineage>
</organism>
<accession>A0A2S9V597</accession>
<dbReference type="Proteomes" id="UP000238949">
    <property type="component" value="Unassembled WGS sequence"/>
</dbReference>
<name>A0A2S9V597_9ALTE</name>
<reference evidence="2" key="1">
    <citation type="journal article" date="2020" name="Int. J. Syst. Evol. Microbiol.">
        <title>Alteromonas alba sp. nov., a marine bacterium isolated from the seawater of the West Pacific Ocean.</title>
        <authorList>
            <person name="Sun C."/>
            <person name="Wu Y.-H."/>
            <person name="Xamxidin M."/>
            <person name="Cheng H."/>
            <person name="Xu X.-W."/>
        </authorList>
    </citation>
    <scope>NUCLEOTIDE SEQUENCE [LARGE SCALE GENOMIC DNA]</scope>
    <source>
        <strain evidence="2">190</strain>
    </source>
</reference>
<evidence type="ECO:0000313" key="1">
    <source>
        <dbReference type="EMBL" id="PRO71630.1"/>
    </source>
</evidence>
<keyword evidence="2" id="KW-1185">Reference proteome</keyword>
<dbReference type="RefSeq" id="WP_105936368.1">
    <property type="nucleotide sequence ID" value="NZ_PVNP01000203.1"/>
</dbReference>
<dbReference type="EMBL" id="PVNP01000203">
    <property type="protein sequence ID" value="PRO71630.1"/>
    <property type="molecule type" value="Genomic_DNA"/>
</dbReference>
<evidence type="ECO:0000313" key="2">
    <source>
        <dbReference type="Proteomes" id="UP000238949"/>
    </source>
</evidence>